<feature type="region of interest" description="Disordered" evidence="1">
    <location>
        <begin position="1"/>
        <end position="21"/>
    </location>
</feature>
<comment type="caution">
    <text evidence="2">The sequence shown here is derived from an EMBL/GenBank/DDBJ whole genome shotgun (WGS) entry which is preliminary data.</text>
</comment>
<dbReference type="InterPro" id="IPR038014">
    <property type="entry name" value="Ies1"/>
</dbReference>
<feature type="region of interest" description="Disordered" evidence="1">
    <location>
        <begin position="304"/>
        <end position="435"/>
    </location>
</feature>
<accession>A0A4Y7U058</accession>
<proteinExistence type="predicted"/>
<protein>
    <recommendedName>
        <fullName evidence="4">Ino eighty subunit 1</fullName>
    </recommendedName>
</protein>
<keyword evidence="3" id="KW-1185">Reference proteome</keyword>
<evidence type="ECO:0000313" key="2">
    <source>
        <dbReference type="EMBL" id="TEB39172.1"/>
    </source>
</evidence>
<feature type="compositionally biased region" description="Basic and acidic residues" evidence="1">
    <location>
        <begin position="496"/>
        <end position="507"/>
    </location>
</feature>
<dbReference type="PANTHER" id="PTHR37287:SF1">
    <property type="entry name" value="INO EIGHTY SUBUNIT 1"/>
    <property type="match status" value="1"/>
</dbReference>
<feature type="region of interest" description="Disordered" evidence="1">
    <location>
        <begin position="235"/>
        <end position="254"/>
    </location>
</feature>
<dbReference type="AlphaFoldDB" id="A0A4Y7U058"/>
<organism evidence="2 3">
    <name type="scientific">Coprinellus micaceus</name>
    <name type="common">Glistening ink-cap mushroom</name>
    <name type="synonym">Coprinus micaceus</name>
    <dbReference type="NCBI Taxonomy" id="71717"/>
    <lineage>
        <taxon>Eukaryota</taxon>
        <taxon>Fungi</taxon>
        <taxon>Dikarya</taxon>
        <taxon>Basidiomycota</taxon>
        <taxon>Agaricomycotina</taxon>
        <taxon>Agaricomycetes</taxon>
        <taxon>Agaricomycetidae</taxon>
        <taxon>Agaricales</taxon>
        <taxon>Agaricineae</taxon>
        <taxon>Psathyrellaceae</taxon>
        <taxon>Coprinellus</taxon>
    </lineage>
</organism>
<dbReference type="OrthoDB" id="5413003at2759"/>
<feature type="region of interest" description="Disordered" evidence="1">
    <location>
        <begin position="492"/>
        <end position="514"/>
    </location>
</feature>
<dbReference type="PANTHER" id="PTHR37287">
    <property type="entry name" value="INO EIGHTY SUBUNIT 1"/>
    <property type="match status" value="1"/>
</dbReference>
<gene>
    <name evidence="2" type="ORF">FA13DRAFT_1680891</name>
</gene>
<evidence type="ECO:0000313" key="3">
    <source>
        <dbReference type="Proteomes" id="UP000298030"/>
    </source>
</evidence>
<dbReference type="STRING" id="71717.A0A4Y7U058"/>
<name>A0A4Y7U058_COPMI</name>
<dbReference type="GO" id="GO:0031011">
    <property type="term" value="C:Ino80 complex"/>
    <property type="evidence" value="ECO:0007669"/>
    <property type="project" value="InterPro"/>
</dbReference>
<evidence type="ECO:0008006" key="4">
    <source>
        <dbReference type="Google" id="ProtNLM"/>
    </source>
</evidence>
<feature type="compositionally biased region" description="Basic and acidic residues" evidence="1">
    <location>
        <begin position="336"/>
        <end position="360"/>
    </location>
</feature>
<reference evidence="2 3" key="1">
    <citation type="journal article" date="2019" name="Nat. Ecol. Evol.">
        <title>Megaphylogeny resolves global patterns of mushroom evolution.</title>
        <authorList>
            <person name="Varga T."/>
            <person name="Krizsan K."/>
            <person name="Foldi C."/>
            <person name="Dima B."/>
            <person name="Sanchez-Garcia M."/>
            <person name="Sanchez-Ramirez S."/>
            <person name="Szollosi G.J."/>
            <person name="Szarkandi J.G."/>
            <person name="Papp V."/>
            <person name="Albert L."/>
            <person name="Andreopoulos W."/>
            <person name="Angelini C."/>
            <person name="Antonin V."/>
            <person name="Barry K.W."/>
            <person name="Bougher N.L."/>
            <person name="Buchanan P."/>
            <person name="Buyck B."/>
            <person name="Bense V."/>
            <person name="Catcheside P."/>
            <person name="Chovatia M."/>
            <person name="Cooper J."/>
            <person name="Damon W."/>
            <person name="Desjardin D."/>
            <person name="Finy P."/>
            <person name="Geml J."/>
            <person name="Haridas S."/>
            <person name="Hughes K."/>
            <person name="Justo A."/>
            <person name="Karasinski D."/>
            <person name="Kautmanova I."/>
            <person name="Kiss B."/>
            <person name="Kocsube S."/>
            <person name="Kotiranta H."/>
            <person name="LaButti K.M."/>
            <person name="Lechner B.E."/>
            <person name="Liimatainen K."/>
            <person name="Lipzen A."/>
            <person name="Lukacs Z."/>
            <person name="Mihaltcheva S."/>
            <person name="Morgado L.N."/>
            <person name="Niskanen T."/>
            <person name="Noordeloos M.E."/>
            <person name="Ohm R.A."/>
            <person name="Ortiz-Santana B."/>
            <person name="Ovrebo C."/>
            <person name="Racz N."/>
            <person name="Riley R."/>
            <person name="Savchenko A."/>
            <person name="Shiryaev A."/>
            <person name="Soop K."/>
            <person name="Spirin V."/>
            <person name="Szebenyi C."/>
            <person name="Tomsovsky M."/>
            <person name="Tulloss R.E."/>
            <person name="Uehling J."/>
            <person name="Grigoriev I.V."/>
            <person name="Vagvolgyi C."/>
            <person name="Papp T."/>
            <person name="Martin F.M."/>
            <person name="Miettinen O."/>
            <person name="Hibbett D.S."/>
            <person name="Nagy L.G."/>
        </authorList>
    </citation>
    <scope>NUCLEOTIDE SEQUENCE [LARGE SCALE GENOMIC DNA]</scope>
    <source>
        <strain evidence="2 3">FP101781</strain>
    </source>
</reference>
<dbReference type="EMBL" id="QPFP01000002">
    <property type="protein sequence ID" value="TEB39172.1"/>
    <property type="molecule type" value="Genomic_DNA"/>
</dbReference>
<sequence length="514" mass="56718">MASRRQSPAPPKRSPLALKRADGDPLTRADIQYDVLNAIFSDKAAAFTDPYDSVDDAPKLCFRDLYIKAIMHSSKATKALKDKMSESLVFAEDFAMLGLLVNVGRINTTMSFFPEMKTAIRTYHPIPTLQRSSGNLQDAPRIKHILKLGLLENEATNPPSTPDEVLSRAKAGQIPATSIPNLLFVLSSHSSSVGTHFSQRFEFVDVFTRTEISSASRARAFLWLCFNYLENPGSASDDYDEEEKPNPFADPAKDSAPALINLTAEEAALENVDTPEEKELAEKLVANRDQIVKANAAIKVAVKESEKDITKPDDEEQSPAVEEPKAKGRKKAGRAAADKPEKPKRGGRGNAEKLRKEALKKGAKGSQSTTPRDGMSVDGDSSHVMPLPRVVGADSNDDSSTHSFRILGKDTEPKAGRAVRRYSPYPRSPQTGKPRVLRHVSPERTMLEHAWYIVNNTDPLMDSDDEGGDEYDRHDYVQRLKVVSRVTHLVQQSLESSDRPHDQHLPRTVEAAGS</sequence>
<dbReference type="Proteomes" id="UP000298030">
    <property type="component" value="Unassembled WGS sequence"/>
</dbReference>
<evidence type="ECO:0000256" key="1">
    <source>
        <dbReference type="SAM" id="MobiDB-lite"/>
    </source>
</evidence>